<proteinExistence type="predicted"/>
<evidence type="ECO:0000256" key="1">
    <source>
        <dbReference type="SAM" id="SignalP"/>
    </source>
</evidence>
<keyword evidence="3" id="KW-1185">Reference proteome</keyword>
<evidence type="ECO:0000313" key="2">
    <source>
        <dbReference type="EMBL" id="KIW13221.1"/>
    </source>
</evidence>
<dbReference type="AlphaFoldDB" id="A0A0D1YDT5"/>
<reference evidence="2 3" key="1">
    <citation type="submission" date="2015-01" db="EMBL/GenBank/DDBJ databases">
        <title>The Genome Sequence of Exophiala spinifera CBS89968.</title>
        <authorList>
            <consortium name="The Broad Institute Genomics Platform"/>
            <person name="Cuomo C."/>
            <person name="de Hoog S."/>
            <person name="Gorbushina A."/>
            <person name="Stielow B."/>
            <person name="Teixiera M."/>
            <person name="Abouelleil A."/>
            <person name="Chapman S.B."/>
            <person name="Priest M."/>
            <person name="Young S.K."/>
            <person name="Wortman J."/>
            <person name="Nusbaum C."/>
            <person name="Birren B."/>
        </authorList>
    </citation>
    <scope>NUCLEOTIDE SEQUENCE [LARGE SCALE GENOMIC DNA]</scope>
    <source>
        <strain evidence="2 3">CBS 89968</strain>
    </source>
</reference>
<gene>
    <name evidence="2" type="ORF">PV08_08408</name>
</gene>
<feature type="signal peptide" evidence="1">
    <location>
        <begin position="1"/>
        <end position="21"/>
    </location>
</feature>
<dbReference type="OrthoDB" id="5410926at2759"/>
<protein>
    <submittedName>
        <fullName evidence="2">Uncharacterized protein</fullName>
    </submittedName>
</protein>
<name>A0A0D1YDT5_9EURO</name>
<dbReference type="GeneID" id="27335491"/>
<accession>A0A0D1YDT5</accession>
<evidence type="ECO:0000313" key="3">
    <source>
        <dbReference type="Proteomes" id="UP000053328"/>
    </source>
</evidence>
<dbReference type="VEuPathDB" id="FungiDB:PV08_08408"/>
<organism evidence="2 3">
    <name type="scientific">Exophiala spinifera</name>
    <dbReference type="NCBI Taxonomy" id="91928"/>
    <lineage>
        <taxon>Eukaryota</taxon>
        <taxon>Fungi</taxon>
        <taxon>Dikarya</taxon>
        <taxon>Ascomycota</taxon>
        <taxon>Pezizomycotina</taxon>
        <taxon>Eurotiomycetes</taxon>
        <taxon>Chaetothyriomycetidae</taxon>
        <taxon>Chaetothyriales</taxon>
        <taxon>Herpotrichiellaceae</taxon>
        <taxon>Exophiala</taxon>
    </lineage>
</organism>
<sequence>MRSIAPVILKILLLTTQAVSTEDYTPFQNAILGLSNGGQLVKRQNDCQSGYTSCSGLGANDVCCPPGTNCAQDDAGNIACCPSNAVCTGTIAGTATGSQSATSSTSGFVLGGSTTSSTASATAPGITSFTSGVEGGGSTVPNAFYPFVYIPTSYANFELCTSAYSICQAESTSCFASLAGGNGVTVSGLGGGVTQQGATGTIPSSSASSICSSLSSQGCYGLQSTQCSQFPSATGATTTAASSGGFVQVGDGPRQTACPGLLYAAGAGAMFGVLGGMA</sequence>
<keyword evidence="1" id="KW-0732">Signal</keyword>
<feature type="chain" id="PRO_5002237008" evidence="1">
    <location>
        <begin position="22"/>
        <end position="278"/>
    </location>
</feature>
<dbReference type="PANTHER" id="PTHR39599:SF1">
    <property type="entry name" value="GPI-ANCHORED PROTEIN (EUROFUNG)"/>
    <property type="match status" value="1"/>
</dbReference>
<dbReference type="EMBL" id="KN847497">
    <property type="protein sequence ID" value="KIW13221.1"/>
    <property type="molecule type" value="Genomic_DNA"/>
</dbReference>
<dbReference type="RefSeq" id="XP_016233437.1">
    <property type="nucleotide sequence ID" value="XM_016382734.1"/>
</dbReference>
<dbReference type="PANTHER" id="PTHR39599">
    <property type="entry name" value="GPI-ANCHORED PROTEIN (EUROFUNG)-RELATED-RELATED"/>
    <property type="match status" value="1"/>
</dbReference>
<dbReference type="Proteomes" id="UP000053328">
    <property type="component" value="Unassembled WGS sequence"/>
</dbReference>
<dbReference type="HOGENOM" id="CLU_068709_2_0_1"/>